<feature type="domain" description="WRKY" evidence="8">
    <location>
        <begin position="382"/>
        <end position="447"/>
    </location>
</feature>
<gene>
    <name evidence="9" type="ORF">ILEXP_LOCUS2314</name>
</gene>
<protein>
    <recommendedName>
        <fullName evidence="8">WRKY domain-containing protein</fullName>
    </recommendedName>
</protein>
<dbReference type="SUPFAM" id="SSF118290">
    <property type="entry name" value="WRKY DNA-binding domain"/>
    <property type="match status" value="2"/>
</dbReference>
<dbReference type="Pfam" id="PF03106">
    <property type="entry name" value="WRKY"/>
    <property type="match status" value="2"/>
</dbReference>
<keyword evidence="6" id="KW-0539">Nucleus</keyword>
<keyword evidence="4" id="KW-0238">DNA-binding</keyword>
<evidence type="ECO:0000256" key="1">
    <source>
        <dbReference type="ARBA" id="ARBA00004123"/>
    </source>
</evidence>
<dbReference type="PANTHER" id="PTHR31221">
    <property type="entry name" value="WRKY TRANSCRIPTION FACTOR PROTEIN 1-RELATED"/>
    <property type="match status" value="1"/>
</dbReference>
<comment type="subcellular location">
    <subcellularLocation>
        <location evidence="1">Nucleus</location>
    </subcellularLocation>
</comment>
<evidence type="ECO:0000256" key="3">
    <source>
        <dbReference type="ARBA" id="ARBA00023015"/>
    </source>
</evidence>
<evidence type="ECO:0000259" key="8">
    <source>
        <dbReference type="PROSITE" id="PS50811"/>
    </source>
</evidence>
<feature type="domain" description="WRKY" evidence="8">
    <location>
        <begin position="189"/>
        <end position="253"/>
    </location>
</feature>
<evidence type="ECO:0000256" key="6">
    <source>
        <dbReference type="ARBA" id="ARBA00023242"/>
    </source>
</evidence>
<dbReference type="PROSITE" id="PS50811">
    <property type="entry name" value="WRKY"/>
    <property type="match status" value="2"/>
</dbReference>
<dbReference type="InterPro" id="IPR003657">
    <property type="entry name" value="WRKY_dom"/>
</dbReference>
<comment type="caution">
    <text evidence="9">The sequence shown here is derived from an EMBL/GenBank/DDBJ whole genome shotgun (WGS) entry which is preliminary data.</text>
</comment>
<proteinExistence type="predicted"/>
<feature type="region of interest" description="Disordered" evidence="7">
    <location>
        <begin position="252"/>
        <end position="281"/>
    </location>
</feature>
<evidence type="ECO:0000256" key="4">
    <source>
        <dbReference type="ARBA" id="ARBA00023125"/>
    </source>
</evidence>
<name>A0ABC8QS91_9AQUA</name>
<dbReference type="AlphaFoldDB" id="A0ABC8QS91"/>
<evidence type="ECO:0000313" key="9">
    <source>
        <dbReference type="EMBL" id="CAK9135370.1"/>
    </source>
</evidence>
<dbReference type="Proteomes" id="UP001642360">
    <property type="component" value="Unassembled WGS sequence"/>
</dbReference>
<dbReference type="EMBL" id="CAUOFW020000703">
    <property type="protein sequence ID" value="CAK9135370.1"/>
    <property type="molecule type" value="Genomic_DNA"/>
</dbReference>
<keyword evidence="3" id="KW-0805">Transcription regulation</keyword>
<keyword evidence="5" id="KW-0804">Transcription</keyword>
<dbReference type="FunFam" id="2.20.25.80:FF:000006">
    <property type="entry name" value="WRKY transcription factor"/>
    <property type="match status" value="2"/>
</dbReference>
<dbReference type="GO" id="GO:0003677">
    <property type="term" value="F:DNA binding"/>
    <property type="evidence" value="ECO:0007669"/>
    <property type="project" value="UniProtKB-KW"/>
</dbReference>
<evidence type="ECO:0000256" key="2">
    <source>
        <dbReference type="ARBA" id="ARBA00022737"/>
    </source>
</evidence>
<accession>A0ABC8QS91</accession>
<evidence type="ECO:0000256" key="5">
    <source>
        <dbReference type="ARBA" id="ARBA00023163"/>
    </source>
</evidence>
<keyword evidence="2" id="KW-0677">Repeat</keyword>
<dbReference type="Gene3D" id="2.20.25.80">
    <property type="entry name" value="WRKY domain"/>
    <property type="match status" value="2"/>
</dbReference>
<feature type="region of interest" description="Disordered" evidence="7">
    <location>
        <begin position="330"/>
        <end position="371"/>
    </location>
</feature>
<reference evidence="9 10" key="1">
    <citation type="submission" date="2024-02" db="EMBL/GenBank/DDBJ databases">
        <authorList>
            <person name="Vignale AGUSTIN F."/>
            <person name="Sosa J E."/>
            <person name="Modenutti C."/>
        </authorList>
    </citation>
    <scope>NUCLEOTIDE SEQUENCE [LARGE SCALE GENOMIC DNA]</scope>
</reference>
<dbReference type="InterPro" id="IPR044810">
    <property type="entry name" value="WRKY_plant"/>
</dbReference>
<sequence>MEVKDAERIVIAKPVASKPTYSSFRSFSQLLAGAISASPSNTCPDAAVTAIKPKTVRLKPVANLPPVGVISSQNGISGAAIVNSSDQVQKLESKSTVVYKPRAKVVSKTTVSLLANLVNTNIRHQQTLSQVEAYVQSPNEVKHHLKSNLSLNLHQDSESQLETKKAVEASTMASENSEEDQKSSHPPNNGVRPSHDGYNWRKYGQKQVKGSEFPRSYYKCTHPNCPVKKKVERSLDGQITEIVYKCEHNHSKPQHLKHNTSGGQGQAFVFDGTGQDTDNPFRSKQLSERIEGSQGKGSSVNSTSPDKALLCDLATAGTFKAGIPAPDNSCGLSSDCEQGSKGIEAEDAEPKRKRRKNENQSHETGISQDGVQDPCIVVQNSADSEITGDGFRWRKYGQKVVKGNPYPRSYYRCTSLKCNVRKHVERASDDPKAFITTYEGKHNHDMPIKSTTPVASEPASKHK</sequence>
<dbReference type="GO" id="GO:0005634">
    <property type="term" value="C:nucleus"/>
    <property type="evidence" value="ECO:0007669"/>
    <property type="project" value="UniProtKB-SubCell"/>
</dbReference>
<evidence type="ECO:0000256" key="7">
    <source>
        <dbReference type="SAM" id="MobiDB-lite"/>
    </source>
</evidence>
<feature type="region of interest" description="Disordered" evidence="7">
    <location>
        <begin position="440"/>
        <end position="463"/>
    </location>
</feature>
<dbReference type="PANTHER" id="PTHR31221:SF90">
    <property type="entry name" value="WRKY TRANSCRIPTION FACTOR 44"/>
    <property type="match status" value="1"/>
</dbReference>
<feature type="region of interest" description="Disordered" evidence="7">
    <location>
        <begin position="156"/>
        <end position="200"/>
    </location>
</feature>
<feature type="compositionally biased region" description="Basic and acidic residues" evidence="7">
    <location>
        <begin position="156"/>
        <end position="167"/>
    </location>
</feature>
<organism evidence="9 10">
    <name type="scientific">Ilex paraguariensis</name>
    <name type="common">yerba mate</name>
    <dbReference type="NCBI Taxonomy" id="185542"/>
    <lineage>
        <taxon>Eukaryota</taxon>
        <taxon>Viridiplantae</taxon>
        <taxon>Streptophyta</taxon>
        <taxon>Embryophyta</taxon>
        <taxon>Tracheophyta</taxon>
        <taxon>Spermatophyta</taxon>
        <taxon>Magnoliopsida</taxon>
        <taxon>eudicotyledons</taxon>
        <taxon>Gunneridae</taxon>
        <taxon>Pentapetalae</taxon>
        <taxon>asterids</taxon>
        <taxon>campanulids</taxon>
        <taxon>Aquifoliales</taxon>
        <taxon>Aquifoliaceae</taxon>
        <taxon>Ilex</taxon>
    </lineage>
</organism>
<dbReference type="InterPro" id="IPR036576">
    <property type="entry name" value="WRKY_dom_sf"/>
</dbReference>
<keyword evidence="10" id="KW-1185">Reference proteome</keyword>
<evidence type="ECO:0000313" key="10">
    <source>
        <dbReference type="Proteomes" id="UP001642360"/>
    </source>
</evidence>
<dbReference type="SMART" id="SM00774">
    <property type="entry name" value="WRKY"/>
    <property type="match status" value="2"/>
</dbReference>